<feature type="transmembrane region" description="Helical" evidence="1">
    <location>
        <begin position="58"/>
        <end position="76"/>
    </location>
</feature>
<proteinExistence type="predicted"/>
<keyword evidence="3" id="KW-1185">Reference proteome</keyword>
<sequence>MNGRVLGIELRRSAAPWAGAVIAGGALAFLHLIDGMWWNGTARWTAQWTPMALTTRAMLFYLWPVAVGIGALQGLRDSRSRMTELLTTTPRPAWSRAALPAGATAITLAAGFGLLVLWGGVQVALGPTAYPHLGWLPISLVGALALVAGALFGMGVARALPSALTPPALVIAALAATVLLARHADDRLPSGLAPNRLSLLSPATPEPRQVLLTLSGTAHLGQTLWLLGLLATGFALLVAAAPRTRLLATVPVLAGAALALLVLPAHARETYVVDRTAAAPVCDGPVCVARIHQSRLPGLAPRGKEALRVLRDALGDRAPDAVREETALRATGEKRALPGDTVLVSFDDPLIAGADGERLTRVLVAQGLAPHCYPRSARESGTQYEVVVQSVAASWALGESGMKPLEKPAADEYSRKAWQEAEVAWQRLTALPPGEQRARMARVRGAALSCSYDQLDILKGETSR</sequence>
<feature type="transmembrane region" description="Helical" evidence="1">
    <location>
        <begin position="164"/>
        <end position="184"/>
    </location>
</feature>
<feature type="transmembrane region" description="Helical" evidence="1">
    <location>
        <begin position="133"/>
        <end position="152"/>
    </location>
</feature>
<accession>A0A2M8M622</accession>
<dbReference type="EMBL" id="PGGW01000011">
    <property type="protein sequence ID" value="PJE99649.1"/>
    <property type="molecule type" value="Genomic_DNA"/>
</dbReference>
<dbReference type="AlphaFoldDB" id="A0A2M8M622"/>
<evidence type="ECO:0000256" key="1">
    <source>
        <dbReference type="SAM" id="Phobius"/>
    </source>
</evidence>
<organism evidence="2 3">
    <name type="scientific">Streptomyces carminius</name>
    <dbReference type="NCBI Taxonomy" id="2665496"/>
    <lineage>
        <taxon>Bacteria</taxon>
        <taxon>Bacillati</taxon>
        <taxon>Actinomycetota</taxon>
        <taxon>Actinomycetes</taxon>
        <taxon>Kitasatosporales</taxon>
        <taxon>Streptomycetaceae</taxon>
        <taxon>Streptomyces</taxon>
    </lineage>
</organism>
<evidence type="ECO:0000313" key="2">
    <source>
        <dbReference type="EMBL" id="PJE99649.1"/>
    </source>
</evidence>
<name>A0A2M8M622_9ACTN</name>
<feature type="transmembrane region" description="Helical" evidence="1">
    <location>
        <begin position="97"/>
        <end position="121"/>
    </location>
</feature>
<keyword evidence="1" id="KW-1133">Transmembrane helix</keyword>
<keyword evidence="1" id="KW-0472">Membrane</keyword>
<feature type="transmembrane region" description="Helical" evidence="1">
    <location>
        <begin position="246"/>
        <end position="267"/>
    </location>
</feature>
<keyword evidence="1" id="KW-0812">Transmembrane</keyword>
<feature type="transmembrane region" description="Helical" evidence="1">
    <location>
        <begin position="14"/>
        <end position="38"/>
    </location>
</feature>
<dbReference type="Proteomes" id="UP000230407">
    <property type="component" value="Unassembled WGS sequence"/>
</dbReference>
<protein>
    <submittedName>
        <fullName evidence="2">Uncharacterized protein</fullName>
    </submittedName>
</protein>
<comment type="caution">
    <text evidence="2">The sequence shown here is derived from an EMBL/GenBank/DDBJ whole genome shotgun (WGS) entry which is preliminary data.</text>
</comment>
<evidence type="ECO:0000313" key="3">
    <source>
        <dbReference type="Proteomes" id="UP000230407"/>
    </source>
</evidence>
<reference evidence="2 3" key="1">
    <citation type="submission" date="2017-11" db="EMBL/GenBank/DDBJ databases">
        <title>Streptomyces carmine sp. nov., a novel actinomycete isolated from Sophora alopecuroides in Xinjiang, China.</title>
        <authorList>
            <person name="Wang Y."/>
            <person name="Luo X."/>
            <person name="Wan C."/>
            <person name="Zhang L."/>
        </authorList>
    </citation>
    <scope>NUCLEOTIDE SEQUENCE [LARGE SCALE GENOMIC DNA]</scope>
    <source>
        <strain evidence="2 3">TRM SA0054</strain>
    </source>
</reference>
<gene>
    <name evidence="2" type="ORF">CUT44_03885</name>
</gene>
<dbReference type="RefSeq" id="WP_100200690.1">
    <property type="nucleotide sequence ID" value="NZ_PGGW01000011.1"/>
</dbReference>
<feature type="transmembrane region" description="Helical" evidence="1">
    <location>
        <begin position="220"/>
        <end position="239"/>
    </location>
</feature>